<reference evidence="1 2" key="1">
    <citation type="submission" date="2018-08" db="EMBL/GenBank/DDBJ databases">
        <title>Thalassotalea euphylliae genome.</title>
        <authorList>
            <person name="Summers S."/>
            <person name="Rice S.A."/>
            <person name="Freckelton M.L."/>
            <person name="Nedved B.T."/>
            <person name="Hadfield M.G."/>
        </authorList>
    </citation>
    <scope>NUCLEOTIDE SEQUENCE [LARGE SCALE GENOMIC DNA]</scope>
    <source>
        <strain evidence="1 2">H1</strain>
    </source>
</reference>
<evidence type="ECO:0000313" key="2">
    <source>
        <dbReference type="Proteomes" id="UP000256478"/>
    </source>
</evidence>
<accession>A0A3E0TQ50</accession>
<evidence type="ECO:0000313" key="1">
    <source>
        <dbReference type="EMBL" id="REL26654.1"/>
    </source>
</evidence>
<protein>
    <submittedName>
        <fullName evidence="1">Uncharacterized protein</fullName>
    </submittedName>
</protein>
<name>A0A3E0TQ50_9GAMM</name>
<comment type="caution">
    <text evidence="1">The sequence shown here is derived from an EMBL/GenBank/DDBJ whole genome shotgun (WGS) entry which is preliminary data.</text>
</comment>
<dbReference type="RefSeq" id="WP_116007766.1">
    <property type="nucleotide sequence ID" value="NZ_QUOU01000001.1"/>
</dbReference>
<proteinExistence type="predicted"/>
<organism evidence="1 2">
    <name type="scientific">Thalassotalea euphylliae</name>
    <dbReference type="NCBI Taxonomy" id="1655234"/>
    <lineage>
        <taxon>Bacteria</taxon>
        <taxon>Pseudomonadati</taxon>
        <taxon>Pseudomonadota</taxon>
        <taxon>Gammaproteobacteria</taxon>
        <taxon>Alteromonadales</taxon>
        <taxon>Colwelliaceae</taxon>
        <taxon>Thalassotalea</taxon>
    </lineage>
</organism>
<sequence>MVKPYDRKGLKTDENIELKASLTAYPEGQGALLLPNFDTDFSLPVSYGKQGEAPNWFWQSDERDYGHQQLPTVSSRTVTLAEKSILSNIV</sequence>
<dbReference type="EMBL" id="QUOU01000001">
    <property type="protein sequence ID" value="REL26654.1"/>
    <property type="molecule type" value="Genomic_DNA"/>
</dbReference>
<dbReference type="AlphaFoldDB" id="A0A3E0TQ50"/>
<dbReference type="Proteomes" id="UP000256478">
    <property type="component" value="Unassembled WGS sequence"/>
</dbReference>
<gene>
    <name evidence="1" type="ORF">DXX93_08720</name>
</gene>